<accession>A0A226CYT7</accession>
<proteinExistence type="inferred from homology"/>
<evidence type="ECO:0000256" key="7">
    <source>
        <dbReference type="ARBA" id="ARBA00022801"/>
    </source>
</evidence>
<dbReference type="InterPro" id="IPR042487">
    <property type="entry name" value="RuvBL1/2_DNA/RNA_bd_dom"/>
</dbReference>
<organism evidence="16 17">
    <name type="scientific">Folsomia candida</name>
    <name type="common">Springtail</name>
    <dbReference type="NCBI Taxonomy" id="158441"/>
    <lineage>
        <taxon>Eukaryota</taxon>
        <taxon>Metazoa</taxon>
        <taxon>Ecdysozoa</taxon>
        <taxon>Arthropoda</taxon>
        <taxon>Hexapoda</taxon>
        <taxon>Collembola</taxon>
        <taxon>Entomobryomorpha</taxon>
        <taxon>Isotomoidea</taxon>
        <taxon>Isotomidae</taxon>
        <taxon>Proisotominae</taxon>
        <taxon>Folsomia</taxon>
    </lineage>
</organism>
<dbReference type="Gene3D" id="2.40.50.360">
    <property type="entry name" value="RuvB-like helicase, domain II"/>
    <property type="match status" value="1"/>
</dbReference>
<evidence type="ECO:0000256" key="13">
    <source>
        <dbReference type="ARBA" id="ARBA00023242"/>
    </source>
</evidence>
<dbReference type="InterPro" id="IPR010339">
    <property type="entry name" value="TIP49_P-loop"/>
</dbReference>
<dbReference type="InterPro" id="IPR041048">
    <property type="entry name" value="RuvB-like_C"/>
</dbReference>
<comment type="catalytic activity">
    <reaction evidence="14">
        <text>ATP + H2O = ADP + phosphate + H(+)</text>
        <dbReference type="Rhea" id="RHEA:13065"/>
        <dbReference type="ChEBI" id="CHEBI:15377"/>
        <dbReference type="ChEBI" id="CHEBI:15378"/>
        <dbReference type="ChEBI" id="CHEBI:30616"/>
        <dbReference type="ChEBI" id="CHEBI:43474"/>
        <dbReference type="ChEBI" id="CHEBI:456216"/>
        <dbReference type="EC" id="3.6.4.12"/>
    </reaction>
</comment>
<evidence type="ECO:0000256" key="9">
    <source>
        <dbReference type="ARBA" id="ARBA00022840"/>
    </source>
</evidence>
<dbReference type="Gene3D" id="3.40.50.300">
    <property type="entry name" value="P-loop containing nucleotide triphosphate hydrolases"/>
    <property type="match status" value="1"/>
</dbReference>
<comment type="function">
    <text evidence="1 14">Proposed core component of the chromatin remodeling Ino80 complex which is involved in transcriptional regulation, DNA replication and probably DNA repair.</text>
</comment>
<dbReference type="OrthoDB" id="10060499at2759"/>
<evidence type="ECO:0000256" key="1">
    <source>
        <dbReference type="ARBA" id="ARBA00002300"/>
    </source>
</evidence>
<keyword evidence="13 14" id="KW-0539">Nucleus</keyword>
<keyword evidence="10 14" id="KW-0805">Transcription regulation</keyword>
<dbReference type="GO" id="GO:0042127">
    <property type="term" value="P:regulation of cell population proliferation"/>
    <property type="evidence" value="ECO:0007669"/>
    <property type="project" value="UniProtKB-ARBA"/>
</dbReference>
<dbReference type="FunFam" id="1.10.8.60:FF:000010">
    <property type="entry name" value="RuvB-like helicase"/>
    <property type="match status" value="1"/>
</dbReference>
<dbReference type="GO" id="GO:0005524">
    <property type="term" value="F:ATP binding"/>
    <property type="evidence" value="ECO:0007669"/>
    <property type="project" value="UniProtKB-KW"/>
</dbReference>
<dbReference type="AlphaFoldDB" id="A0A226CYT7"/>
<keyword evidence="5 14" id="KW-0547">Nucleotide-binding</keyword>
<dbReference type="FunFam" id="3.40.50.300:FF:002221">
    <property type="entry name" value="RuvB-like 2"/>
    <property type="match status" value="2"/>
</dbReference>
<dbReference type="SUPFAM" id="SSF52540">
    <property type="entry name" value="P-loop containing nucleoside triphosphate hydrolases"/>
    <property type="match status" value="1"/>
</dbReference>
<dbReference type="PANTHER" id="PTHR11093">
    <property type="entry name" value="RUVB-RELATED REPTIN AND PONTIN"/>
    <property type="match status" value="1"/>
</dbReference>
<dbReference type="GO" id="GO:0005634">
    <property type="term" value="C:nucleus"/>
    <property type="evidence" value="ECO:0007669"/>
    <property type="project" value="UniProtKB-SubCell"/>
</dbReference>
<evidence type="ECO:0000256" key="2">
    <source>
        <dbReference type="ARBA" id="ARBA00004123"/>
    </source>
</evidence>
<dbReference type="EMBL" id="LNIX01000050">
    <property type="protein sequence ID" value="OXA37960.1"/>
    <property type="molecule type" value="Genomic_DNA"/>
</dbReference>
<keyword evidence="8 14" id="KW-0347">Helicase</keyword>
<evidence type="ECO:0000313" key="16">
    <source>
        <dbReference type="EMBL" id="OXA37960.1"/>
    </source>
</evidence>
<dbReference type="FunFam" id="2.40.50.360:FF:000002">
    <property type="entry name" value="RuvB-like helicase"/>
    <property type="match status" value="1"/>
</dbReference>
<comment type="similarity">
    <text evidence="3 14">Belongs to the RuvB family.</text>
</comment>
<evidence type="ECO:0000256" key="11">
    <source>
        <dbReference type="ARBA" id="ARBA00023163"/>
    </source>
</evidence>
<dbReference type="Pfam" id="PF06068">
    <property type="entry name" value="TIP49"/>
    <property type="match status" value="1"/>
</dbReference>
<dbReference type="GO" id="GO:0003678">
    <property type="term" value="F:DNA helicase activity"/>
    <property type="evidence" value="ECO:0007669"/>
    <property type="project" value="UniProtKB-EC"/>
</dbReference>
<dbReference type="SMART" id="SM00382">
    <property type="entry name" value="AAA"/>
    <property type="match status" value="1"/>
</dbReference>
<gene>
    <name evidence="16" type="ORF">Fcan01_27283</name>
</gene>
<evidence type="ECO:0000256" key="5">
    <source>
        <dbReference type="ARBA" id="ARBA00022741"/>
    </source>
</evidence>
<dbReference type="GO" id="GO:0000123">
    <property type="term" value="C:histone acetyltransferase complex"/>
    <property type="evidence" value="ECO:0007669"/>
    <property type="project" value="UniProtKB-ARBA"/>
</dbReference>
<dbReference type="GO" id="GO:0003712">
    <property type="term" value="F:transcription coregulator activity"/>
    <property type="evidence" value="ECO:0007669"/>
    <property type="project" value="UniProtKB-ARBA"/>
</dbReference>
<dbReference type="Proteomes" id="UP000198287">
    <property type="component" value="Unassembled WGS sequence"/>
</dbReference>
<evidence type="ECO:0000256" key="12">
    <source>
        <dbReference type="ARBA" id="ARBA00023204"/>
    </source>
</evidence>
<dbReference type="EC" id="3.6.4.12" evidence="14"/>
<dbReference type="InterPro" id="IPR027238">
    <property type="entry name" value="RuvB-like"/>
</dbReference>
<dbReference type="GO" id="GO:0016887">
    <property type="term" value="F:ATP hydrolysis activity"/>
    <property type="evidence" value="ECO:0007669"/>
    <property type="project" value="RHEA"/>
</dbReference>
<comment type="subcellular location">
    <subcellularLocation>
        <location evidence="2 14">Nucleus</location>
    </subcellularLocation>
</comment>
<dbReference type="InterPro" id="IPR003593">
    <property type="entry name" value="AAA+_ATPase"/>
</dbReference>
<dbReference type="OMA" id="IINTEPY"/>
<evidence type="ECO:0000256" key="6">
    <source>
        <dbReference type="ARBA" id="ARBA00022763"/>
    </source>
</evidence>
<name>A0A226CYT7_FOLCA</name>
<dbReference type="InterPro" id="IPR027417">
    <property type="entry name" value="P-loop_NTPase"/>
</dbReference>
<keyword evidence="6 14" id="KW-0227">DNA damage</keyword>
<dbReference type="GO" id="GO:0060828">
    <property type="term" value="P:regulation of canonical Wnt signaling pathway"/>
    <property type="evidence" value="ECO:0007669"/>
    <property type="project" value="UniProtKB-ARBA"/>
</dbReference>
<keyword evidence="14" id="KW-0156">Chromatin regulator</keyword>
<keyword evidence="17" id="KW-1185">Reference proteome</keyword>
<evidence type="ECO:0000259" key="15">
    <source>
        <dbReference type="SMART" id="SM00382"/>
    </source>
</evidence>
<dbReference type="GO" id="GO:0140861">
    <property type="term" value="P:DNA repair-dependent chromatin remodeling"/>
    <property type="evidence" value="ECO:0007669"/>
    <property type="project" value="UniProtKB-ARBA"/>
</dbReference>
<evidence type="ECO:0000256" key="14">
    <source>
        <dbReference type="RuleBase" id="RU363048"/>
    </source>
</evidence>
<feature type="domain" description="AAA+ ATPase" evidence="15">
    <location>
        <begin position="67"/>
        <end position="359"/>
    </location>
</feature>
<dbReference type="Pfam" id="PF17856">
    <property type="entry name" value="TIP49_C"/>
    <property type="match status" value="1"/>
</dbReference>
<evidence type="ECO:0000256" key="4">
    <source>
        <dbReference type="ARBA" id="ARBA00022491"/>
    </source>
</evidence>
<evidence type="ECO:0000256" key="10">
    <source>
        <dbReference type="ARBA" id="ARBA00023015"/>
    </source>
</evidence>
<keyword evidence="4" id="KW-0678">Repressor</keyword>
<sequence length="471" mass="51627">MAASGVALPEVKEVAFLERIGAHSHIRGLGLDDSLEARQSSQGMVGQVAARRAAGVVLEMIKDGKIAGRAMLLAGSPGTGKTAIAMAMSRALSTDSPFTNMSASEIYSLEMSKTEALTQSIRKSIGVRIKEETEIIEGEVVEIMVDTPASGTGQKVGKLTLKTTEMETVYDLGGKMIDSLMKEKVQAGDVITIDKATGKITKLGRSFARARDYDATGAQTRFVQCPEGELQKRKEVVHTVTLHEIDVINSRTQGFLALFSGDTGEIKTEVRDQINTKVAEWREEGKAEIAPGVLFIDEAHMLDIECFSFLNRALENEMSPIIIMATNRGITRIRGTNYKSPHGIPIDLLDRMIIIKTVPYDEKELKQILKIRSEEEDVEISDDALAVLTRIAGDTSLRYAIQLITTAGVVARRRKATEVGMDDVKKVYSLFLDENRSMQYLKEHQSEYMFSEIGGGDAPLGSKSEQMEISS</sequence>
<comment type="caution">
    <text evidence="16">The sequence shown here is derived from an EMBL/GenBank/DDBJ whole genome shotgun (WGS) entry which is preliminary data.</text>
</comment>
<keyword evidence="12 14" id="KW-0234">DNA repair</keyword>
<evidence type="ECO:0000313" key="17">
    <source>
        <dbReference type="Proteomes" id="UP000198287"/>
    </source>
</evidence>
<evidence type="ECO:0000256" key="8">
    <source>
        <dbReference type="ARBA" id="ARBA00022806"/>
    </source>
</evidence>
<keyword evidence="11 14" id="KW-0804">Transcription</keyword>
<protein>
    <recommendedName>
        <fullName evidence="14">RuvB-like helicase</fullName>
        <ecNumber evidence="14">3.6.4.12</ecNumber>
    </recommendedName>
</protein>
<dbReference type="GO" id="GO:0006281">
    <property type="term" value="P:DNA repair"/>
    <property type="evidence" value="ECO:0007669"/>
    <property type="project" value="UniProtKB-KW"/>
</dbReference>
<keyword evidence="9 14" id="KW-0067">ATP-binding</keyword>
<dbReference type="Gene3D" id="1.10.8.60">
    <property type="match status" value="1"/>
</dbReference>
<dbReference type="GO" id="GO:0010557">
    <property type="term" value="P:positive regulation of macromolecule biosynthetic process"/>
    <property type="evidence" value="ECO:0007669"/>
    <property type="project" value="UniProtKB-ARBA"/>
</dbReference>
<reference evidence="16 17" key="1">
    <citation type="submission" date="2015-12" db="EMBL/GenBank/DDBJ databases">
        <title>The genome of Folsomia candida.</title>
        <authorList>
            <person name="Faddeeva A."/>
            <person name="Derks M.F."/>
            <person name="Anvar Y."/>
            <person name="Smit S."/>
            <person name="Van Straalen N."/>
            <person name="Roelofs D."/>
        </authorList>
    </citation>
    <scope>NUCLEOTIDE SEQUENCE [LARGE SCALE GENOMIC DNA]</scope>
    <source>
        <strain evidence="16 17">VU population</strain>
        <tissue evidence="16">Whole body</tissue>
    </source>
</reference>
<keyword evidence="7 14" id="KW-0378">Hydrolase</keyword>
<dbReference type="STRING" id="158441.A0A226CYT7"/>
<evidence type="ECO:0000256" key="3">
    <source>
        <dbReference type="ARBA" id="ARBA00007519"/>
    </source>
</evidence>